<comment type="caution">
    <text evidence="2">The sequence shown here is derived from an EMBL/GenBank/DDBJ whole genome shotgun (WGS) entry which is preliminary data.</text>
</comment>
<accession>A0ABS1Q1W5</accession>
<name>A0ABS1Q1W5_9ACTN</name>
<dbReference type="RefSeq" id="WP_201856494.1">
    <property type="nucleotide sequence ID" value="NZ_JAERRG010000025.1"/>
</dbReference>
<evidence type="ECO:0000256" key="1">
    <source>
        <dbReference type="SAM" id="MobiDB-lite"/>
    </source>
</evidence>
<proteinExistence type="predicted"/>
<evidence type="ECO:0000313" key="3">
    <source>
        <dbReference type="Proteomes" id="UP000621510"/>
    </source>
</evidence>
<protein>
    <submittedName>
        <fullName evidence="2">Uncharacterized protein</fullName>
    </submittedName>
</protein>
<feature type="region of interest" description="Disordered" evidence="1">
    <location>
        <begin position="745"/>
        <end position="769"/>
    </location>
</feature>
<keyword evidence="3" id="KW-1185">Reference proteome</keyword>
<evidence type="ECO:0000313" key="2">
    <source>
        <dbReference type="EMBL" id="MBL1118666.1"/>
    </source>
</evidence>
<sequence>MNSSTPSPAISVNWEGETIIVSNVERNLPALSTGDDRGEVVAAGASNPMTSLPVDAWHAVARAMVTPAAVAAQLRQSKNAPGGLLQEEHVEGATLRSVLSRAWLLELFPGIQPRTGMEVMETSDPRVEGVTESGHPSTLLRYTYKTLEDLKSHVWQTIQSTLILNNYTPSILSRKVTRALIAHPVEFAFEDGTESIYALVVRDGITRLASAWKVLAGPGMSVDDAATAAVNALLGTVPVKKAGDKPLTQRMAASREARRRTLATEFANDWVGVQPGVRAIQVAQTCAVPVQVTVGVQRHMSGPALAAEDLFDDAMRSILASVHLEFKEWDSFAQNVEVATRALKRVIQLGLGGWDKDDLQVVYGLAVGRTPAEDLPKEYGNNEIPGTDLWRAVYLVHALTHQGLYEPLKEQSKAIKGERRMSEKGFGGLLAPIVDLPWRSAKRDVIKQARNAWANGGVLAKDLLASVWEPVPTTDFTTLVEPARQGDVNARFTLAVAGGTALIADKLLTRNVGSALMAPKDKGGVPFRADVNDVVGGLAQADNELGLWTLALAAQRFEAVRLPQNSATTRQLTRKQGTAVESNDYVHVLVDLQASDRVARDVAGKPIPLTQWDVVWASDEPRANSEMARRARSSSPVPLSPAPAISSQQSAADEPGNEENSEEGPSAEVGTAAESSAPRPLAQRAADERRVLKESLGDARHALDELIKLESEHTGWPPLFTLDDLKPMHAVAQDIKHELYQRLKAAEERQSQEDEAALEEEANDGNEDS</sequence>
<dbReference type="EMBL" id="JAERRG010000025">
    <property type="protein sequence ID" value="MBL1118666.1"/>
    <property type="molecule type" value="Genomic_DNA"/>
</dbReference>
<gene>
    <name evidence="2" type="ORF">JK364_40825</name>
</gene>
<reference evidence="2 3" key="1">
    <citation type="submission" date="2021-01" db="EMBL/GenBank/DDBJ databases">
        <title>WGS of actinomycetes isolated from Thailand.</title>
        <authorList>
            <person name="Thawai C."/>
        </authorList>
    </citation>
    <scope>NUCLEOTIDE SEQUENCE [LARGE SCALE GENOMIC DNA]</scope>
    <source>
        <strain evidence="2 3">CA3R110</strain>
    </source>
</reference>
<feature type="region of interest" description="Disordered" evidence="1">
    <location>
        <begin position="625"/>
        <end position="686"/>
    </location>
</feature>
<organism evidence="2 3">
    <name type="scientific">Streptomyces endocoffeicus</name>
    <dbReference type="NCBI Taxonomy" id="2898945"/>
    <lineage>
        <taxon>Bacteria</taxon>
        <taxon>Bacillati</taxon>
        <taxon>Actinomycetota</taxon>
        <taxon>Actinomycetes</taxon>
        <taxon>Kitasatosporales</taxon>
        <taxon>Streptomycetaceae</taxon>
        <taxon>Streptomyces</taxon>
    </lineage>
</organism>
<feature type="compositionally biased region" description="Low complexity" evidence="1">
    <location>
        <begin position="633"/>
        <end position="654"/>
    </location>
</feature>
<dbReference type="Proteomes" id="UP000621510">
    <property type="component" value="Unassembled WGS sequence"/>
</dbReference>
<feature type="compositionally biased region" description="Acidic residues" evidence="1">
    <location>
        <begin position="753"/>
        <end position="769"/>
    </location>
</feature>